<dbReference type="InterPro" id="IPR025605">
    <property type="entry name" value="OST-HTH/LOTUS_dom"/>
</dbReference>
<feature type="compositionally biased region" description="Polar residues" evidence="1">
    <location>
        <begin position="47"/>
        <end position="74"/>
    </location>
</feature>
<evidence type="ECO:0000313" key="4">
    <source>
        <dbReference type="EMBL" id="GIY42466.1"/>
    </source>
</evidence>
<dbReference type="AlphaFoldDB" id="A0AAV4TB41"/>
<accession>A0AAV4TB41</accession>
<sequence length="284" mass="31165">MVVLLQKVWLMHLLLTLLVLFLNKSVQKKSKSNSAKPASKKSKSVKGTSYQNSTLPSTNVSSNIQNKNLGQDSKLSPEQQMFKKSVLINLRSVVQSSKNGVPLSRLQKDYKNFIGTFIPYQNLGYNSLEDFILDVPDVINLKKDVNGQLIAVGVIDSSTAHLFGDVGKQMPVKNFLLCVYFQPTVLPGSIQQTSNSISSSETVSMPKISLSSTKIIPPTYNQQQIKTTKSAAQNLLQTSSFQVGQTISNLNHSNSSNTYNQIAEDRGTHDSPIIQAATNSLKNS</sequence>
<proteinExistence type="predicted"/>
<gene>
    <name evidence="4" type="primary">AVEN_213491_2</name>
    <name evidence="4" type="ORF">CEXT_107211</name>
</gene>
<dbReference type="Pfam" id="PF12872">
    <property type="entry name" value="OST-HTH"/>
    <property type="match status" value="1"/>
</dbReference>
<reference evidence="4 5" key="1">
    <citation type="submission" date="2021-06" db="EMBL/GenBank/DDBJ databases">
        <title>Caerostris extrusa draft genome.</title>
        <authorList>
            <person name="Kono N."/>
            <person name="Arakawa K."/>
        </authorList>
    </citation>
    <scope>NUCLEOTIDE SEQUENCE [LARGE SCALE GENOMIC DNA]</scope>
</reference>
<dbReference type="EMBL" id="BPLR01010852">
    <property type="protein sequence ID" value="GIY42466.1"/>
    <property type="molecule type" value="Genomic_DNA"/>
</dbReference>
<name>A0AAV4TB41_CAEEX</name>
<evidence type="ECO:0000256" key="2">
    <source>
        <dbReference type="SAM" id="SignalP"/>
    </source>
</evidence>
<feature type="domain" description="HTH OST-type" evidence="3">
    <location>
        <begin position="82"/>
        <end position="155"/>
    </location>
</feature>
<comment type="caution">
    <text evidence="4">The sequence shown here is derived from an EMBL/GenBank/DDBJ whole genome shotgun (WGS) entry which is preliminary data.</text>
</comment>
<dbReference type="CDD" id="cd09972">
    <property type="entry name" value="LOTUS_TDRD_OSKAR"/>
    <property type="match status" value="1"/>
</dbReference>
<keyword evidence="2" id="KW-0732">Signal</keyword>
<dbReference type="PROSITE" id="PS51644">
    <property type="entry name" value="HTH_OST"/>
    <property type="match status" value="1"/>
</dbReference>
<dbReference type="Gene3D" id="3.30.420.610">
    <property type="entry name" value="LOTUS domain-like"/>
    <property type="match status" value="1"/>
</dbReference>
<feature type="region of interest" description="Disordered" evidence="1">
    <location>
        <begin position="31"/>
        <end position="74"/>
    </location>
</feature>
<dbReference type="Proteomes" id="UP001054945">
    <property type="component" value="Unassembled WGS sequence"/>
</dbReference>
<evidence type="ECO:0000259" key="3">
    <source>
        <dbReference type="PROSITE" id="PS51644"/>
    </source>
</evidence>
<evidence type="ECO:0000256" key="1">
    <source>
        <dbReference type="SAM" id="MobiDB-lite"/>
    </source>
</evidence>
<evidence type="ECO:0000313" key="5">
    <source>
        <dbReference type="Proteomes" id="UP001054945"/>
    </source>
</evidence>
<organism evidence="4 5">
    <name type="scientific">Caerostris extrusa</name>
    <name type="common">Bark spider</name>
    <name type="synonym">Caerostris bankana</name>
    <dbReference type="NCBI Taxonomy" id="172846"/>
    <lineage>
        <taxon>Eukaryota</taxon>
        <taxon>Metazoa</taxon>
        <taxon>Ecdysozoa</taxon>
        <taxon>Arthropoda</taxon>
        <taxon>Chelicerata</taxon>
        <taxon>Arachnida</taxon>
        <taxon>Araneae</taxon>
        <taxon>Araneomorphae</taxon>
        <taxon>Entelegynae</taxon>
        <taxon>Araneoidea</taxon>
        <taxon>Araneidae</taxon>
        <taxon>Caerostris</taxon>
    </lineage>
</organism>
<protein>
    <recommendedName>
        <fullName evidence="3">HTH OST-type domain-containing protein</fullName>
    </recommendedName>
</protein>
<dbReference type="InterPro" id="IPR041966">
    <property type="entry name" value="LOTUS-like"/>
</dbReference>
<feature type="signal peptide" evidence="2">
    <location>
        <begin position="1"/>
        <end position="28"/>
    </location>
</feature>
<keyword evidence="5" id="KW-1185">Reference proteome</keyword>
<feature type="chain" id="PRO_5043966229" description="HTH OST-type domain-containing protein" evidence="2">
    <location>
        <begin position="29"/>
        <end position="284"/>
    </location>
</feature>